<keyword evidence="1" id="KW-0732">Signal</keyword>
<evidence type="ECO:0000313" key="3">
    <source>
        <dbReference type="Proteomes" id="UP000033140"/>
    </source>
</evidence>
<reference evidence="2 3" key="3">
    <citation type="journal article" date="2015" name="Genome Announc.">
        <title>Draft Genome Sequence of the Archiascomycetous Yeast Saitoella complicata.</title>
        <authorList>
            <person name="Yamauchi K."/>
            <person name="Kondo S."/>
            <person name="Hamamoto M."/>
            <person name="Takahashi Y."/>
            <person name="Ogura Y."/>
            <person name="Hayashi T."/>
            <person name="Nishida H."/>
        </authorList>
    </citation>
    <scope>NUCLEOTIDE SEQUENCE [LARGE SCALE GENOMIC DNA]</scope>
    <source>
        <strain evidence="2 3">NRRL Y-17804</strain>
    </source>
</reference>
<evidence type="ECO:0000256" key="1">
    <source>
        <dbReference type="SAM" id="SignalP"/>
    </source>
</evidence>
<proteinExistence type="predicted"/>
<dbReference type="Proteomes" id="UP000033140">
    <property type="component" value="Unassembled WGS sequence"/>
</dbReference>
<gene>
    <name evidence="2" type="ORF">G7K_1600-t1</name>
</gene>
<name>A0A0E9NC12_SAICN</name>
<feature type="chain" id="PRO_5002430243" description="Secreted protein" evidence="1">
    <location>
        <begin position="24"/>
        <end position="108"/>
    </location>
</feature>
<reference evidence="2 3" key="1">
    <citation type="journal article" date="2011" name="J. Gen. Appl. Microbiol.">
        <title>Draft genome sequencing of the enigmatic yeast Saitoella complicata.</title>
        <authorList>
            <person name="Nishida H."/>
            <person name="Hamamoto M."/>
            <person name="Sugiyama J."/>
        </authorList>
    </citation>
    <scope>NUCLEOTIDE SEQUENCE [LARGE SCALE GENOMIC DNA]</scope>
    <source>
        <strain evidence="2 3">NRRL Y-17804</strain>
    </source>
</reference>
<accession>A0A0E9NC12</accession>
<evidence type="ECO:0008006" key="4">
    <source>
        <dbReference type="Google" id="ProtNLM"/>
    </source>
</evidence>
<organism evidence="2 3">
    <name type="scientific">Saitoella complicata (strain BCRC 22490 / CBS 7301 / JCM 7358 / NBRC 10748 / NRRL Y-17804)</name>
    <dbReference type="NCBI Taxonomy" id="698492"/>
    <lineage>
        <taxon>Eukaryota</taxon>
        <taxon>Fungi</taxon>
        <taxon>Dikarya</taxon>
        <taxon>Ascomycota</taxon>
        <taxon>Taphrinomycotina</taxon>
        <taxon>Taphrinomycotina incertae sedis</taxon>
        <taxon>Saitoella</taxon>
    </lineage>
</organism>
<keyword evidence="3" id="KW-1185">Reference proteome</keyword>
<dbReference type="EMBL" id="BACD03000008">
    <property type="protein sequence ID" value="GAO47392.1"/>
    <property type="molecule type" value="Genomic_DNA"/>
</dbReference>
<feature type="signal peptide" evidence="1">
    <location>
        <begin position="1"/>
        <end position="23"/>
    </location>
</feature>
<evidence type="ECO:0000313" key="2">
    <source>
        <dbReference type="EMBL" id="GAO47392.1"/>
    </source>
</evidence>
<sequence length="108" mass="12191">MIDCVRFFLSFCLMCNLIPLSNSCYSFSARALGIFVYVKQPLLLVRVLLYHLMSHQTDVARVSTPNPSPDRMGGLYWEFRVMPGKQLCSCPPDSGSCRQPDKRSLAVV</sequence>
<reference evidence="2 3" key="2">
    <citation type="journal article" date="2014" name="J. Gen. Appl. Microbiol.">
        <title>The early diverging ascomycetous budding yeast Saitoella complicata has three histone deacetylases belonging to the Clr6, Hos2, and Rpd3 lineages.</title>
        <authorList>
            <person name="Nishida H."/>
            <person name="Matsumoto T."/>
            <person name="Kondo S."/>
            <person name="Hamamoto M."/>
            <person name="Yoshikawa H."/>
        </authorList>
    </citation>
    <scope>NUCLEOTIDE SEQUENCE [LARGE SCALE GENOMIC DNA]</scope>
    <source>
        <strain evidence="2 3">NRRL Y-17804</strain>
    </source>
</reference>
<comment type="caution">
    <text evidence="2">The sequence shown here is derived from an EMBL/GenBank/DDBJ whole genome shotgun (WGS) entry which is preliminary data.</text>
</comment>
<dbReference type="AlphaFoldDB" id="A0A0E9NC12"/>
<protein>
    <recommendedName>
        <fullName evidence="4">Secreted protein</fullName>
    </recommendedName>
</protein>